<dbReference type="KEGG" id="cnr:EB819_01935"/>
<evidence type="ECO:0000313" key="2">
    <source>
        <dbReference type="EMBL" id="PPZ91624.1"/>
    </source>
</evidence>
<name>A0A1E5UGJ0_9FLAO</name>
<dbReference type="RefSeq" id="WP_069797112.1">
    <property type="nucleotide sequence ID" value="NZ_CP034157.1"/>
</dbReference>
<organism evidence="1 3">
    <name type="scientific">Cloacibacterium normanense</name>
    <dbReference type="NCBI Taxonomy" id="237258"/>
    <lineage>
        <taxon>Bacteria</taxon>
        <taxon>Pseudomonadati</taxon>
        <taxon>Bacteroidota</taxon>
        <taxon>Flavobacteriia</taxon>
        <taxon>Flavobacteriales</taxon>
        <taxon>Weeksellaceae</taxon>
    </lineage>
</organism>
<gene>
    <name evidence="1" type="ORF">BHF72_1445</name>
    <name evidence="2" type="ORF">C3729_06015</name>
</gene>
<evidence type="ECO:0000313" key="3">
    <source>
        <dbReference type="Proteomes" id="UP000095601"/>
    </source>
</evidence>
<protein>
    <submittedName>
        <fullName evidence="1">Uncharacterized protein</fullName>
    </submittedName>
</protein>
<dbReference type="STRING" id="237258.SAMN04489756_10634"/>
<reference evidence="1 3" key="1">
    <citation type="submission" date="2016-09" db="EMBL/GenBank/DDBJ databases">
        <authorList>
            <person name="Capua I."/>
            <person name="De Benedictis P."/>
            <person name="Joannis T."/>
            <person name="Lombin L.H."/>
            <person name="Cattoli G."/>
        </authorList>
    </citation>
    <scope>NUCLEOTIDE SEQUENCE [LARGE SCALE GENOMIC DNA]</scope>
    <source>
        <strain evidence="1 3">NRS-1</strain>
    </source>
</reference>
<comment type="caution">
    <text evidence="1">The sequence shown here is derived from an EMBL/GenBank/DDBJ whole genome shotgun (WGS) entry which is preliminary data.</text>
</comment>
<accession>A0A1E5UGJ0</accession>
<sequence>MATIIKPNIAPELLSQLDTKFEEEKQVIVHCGFQNNYLIGNLVRIWRTTFLVDKFTGHRSQLLFWENISMFPYWTEVPPVKEYWFTLIFSGLPKDCKLFDFVEEIPQEGGFLVTDIDRNESDVYTIKLI</sequence>
<evidence type="ECO:0000313" key="4">
    <source>
        <dbReference type="Proteomes" id="UP000238565"/>
    </source>
</evidence>
<reference evidence="2 4" key="2">
    <citation type="submission" date="2018-02" db="EMBL/GenBank/DDBJ databases">
        <title>Draft genome sequence of bacterial isolates from marine environment.</title>
        <authorList>
            <person name="Singh S.K."/>
            <person name="Hill R."/>
            <person name="Major S."/>
            <person name="Cai H."/>
            <person name="Li Y."/>
        </authorList>
    </citation>
    <scope>NUCLEOTIDE SEQUENCE [LARGE SCALE GENOMIC DNA]</scope>
    <source>
        <strain evidence="2 4">IMET F</strain>
    </source>
</reference>
<dbReference type="Proteomes" id="UP000238565">
    <property type="component" value="Unassembled WGS sequence"/>
</dbReference>
<keyword evidence="3" id="KW-1185">Reference proteome</keyword>
<dbReference type="OrthoDB" id="674183at2"/>
<dbReference type="EMBL" id="MKGI01000012">
    <property type="protein sequence ID" value="OEL11989.1"/>
    <property type="molecule type" value="Genomic_DNA"/>
</dbReference>
<evidence type="ECO:0000313" key="1">
    <source>
        <dbReference type="EMBL" id="OEL11989.1"/>
    </source>
</evidence>
<dbReference type="Proteomes" id="UP000095601">
    <property type="component" value="Unassembled WGS sequence"/>
</dbReference>
<dbReference type="AlphaFoldDB" id="A0A1E5UGJ0"/>
<proteinExistence type="predicted"/>
<dbReference type="EMBL" id="PTPZ01000003">
    <property type="protein sequence ID" value="PPZ91624.1"/>
    <property type="molecule type" value="Genomic_DNA"/>
</dbReference>